<evidence type="ECO:0000313" key="3">
    <source>
        <dbReference type="Proteomes" id="UP000800041"/>
    </source>
</evidence>
<evidence type="ECO:0000313" key="2">
    <source>
        <dbReference type="EMBL" id="KAF1984764.1"/>
    </source>
</evidence>
<dbReference type="AlphaFoldDB" id="A0A6G1GVD9"/>
<dbReference type="Proteomes" id="UP000800041">
    <property type="component" value="Unassembled WGS sequence"/>
</dbReference>
<keyword evidence="1" id="KW-0472">Membrane</keyword>
<name>A0A6G1GVD9_9PEZI</name>
<evidence type="ECO:0000256" key="1">
    <source>
        <dbReference type="SAM" id="Phobius"/>
    </source>
</evidence>
<dbReference type="EMBL" id="ML977166">
    <property type="protein sequence ID" value="KAF1984764.1"/>
    <property type="molecule type" value="Genomic_DNA"/>
</dbReference>
<reference evidence="2" key="1">
    <citation type="journal article" date="2020" name="Stud. Mycol.">
        <title>101 Dothideomycetes genomes: a test case for predicting lifestyles and emergence of pathogens.</title>
        <authorList>
            <person name="Haridas S."/>
            <person name="Albert R."/>
            <person name="Binder M."/>
            <person name="Bloem J."/>
            <person name="Labutti K."/>
            <person name="Salamov A."/>
            <person name="Andreopoulos B."/>
            <person name="Baker S."/>
            <person name="Barry K."/>
            <person name="Bills G."/>
            <person name="Bluhm B."/>
            <person name="Cannon C."/>
            <person name="Castanera R."/>
            <person name="Culley D."/>
            <person name="Daum C."/>
            <person name="Ezra D."/>
            <person name="Gonzalez J."/>
            <person name="Henrissat B."/>
            <person name="Kuo A."/>
            <person name="Liang C."/>
            <person name="Lipzen A."/>
            <person name="Lutzoni F."/>
            <person name="Magnuson J."/>
            <person name="Mondo S."/>
            <person name="Nolan M."/>
            <person name="Ohm R."/>
            <person name="Pangilinan J."/>
            <person name="Park H.-J."/>
            <person name="Ramirez L."/>
            <person name="Alfaro M."/>
            <person name="Sun H."/>
            <person name="Tritt A."/>
            <person name="Yoshinaga Y."/>
            <person name="Zwiers L.-H."/>
            <person name="Turgeon B."/>
            <person name="Goodwin S."/>
            <person name="Spatafora J."/>
            <person name="Crous P."/>
            <person name="Grigoriev I."/>
        </authorList>
    </citation>
    <scope>NUCLEOTIDE SEQUENCE</scope>
    <source>
        <strain evidence="2">CBS 113979</strain>
    </source>
</reference>
<organism evidence="2 3">
    <name type="scientific">Aulographum hederae CBS 113979</name>
    <dbReference type="NCBI Taxonomy" id="1176131"/>
    <lineage>
        <taxon>Eukaryota</taxon>
        <taxon>Fungi</taxon>
        <taxon>Dikarya</taxon>
        <taxon>Ascomycota</taxon>
        <taxon>Pezizomycotina</taxon>
        <taxon>Dothideomycetes</taxon>
        <taxon>Pleosporomycetidae</taxon>
        <taxon>Aulographales</taxon>
        <taxon>Aulographaceae</taxon>
    </lineage>
</organism>
<keyword evidence="1" id="KW-0812">Transmembrane</keyword>
<accession>A0A6G1GVD9</accession>
<feature type="transmembrane region" description="Helical" evidence="1">
    <location>
        <begin position="55"/>
        <end position="74"/>
    </location>
</feature>
<gene>
    <name evidence="2" type="ORF">K402DRAFT_395460</name>
</gene>
<keyword evidence="3" id="KW-1185">Reference proteome</keyword>
<protein>
    <submittedName>
        <fullName evidence="2">Uncharacterized protein</fullName>
    </submittedName>
</protein>
<keyword evidence="1" id="KW-1133">Transmembrane helix</keyword>
<sequence>MSKDRNITFLCFAPKSNSCSIPFRYYTLSSSASHRNPKTPGELPAQSHPKTPKTLGFFLDFFFFPFFWSFVSTVRDSGDGHNPSGTYRIRPVEWEGSYSHSSRRF</sequence>
<proteinExistence type="predicted"/>